<dbReference type="Proteomes" id="UP001138709">
    <property type="component" value="Unassembled WGS sequence"/>
</dbReference>
<dbReference type="EMBL" id="JAAEDL010000007">
    <property type="protein sequence ID" value="MBR0680609.1"/>
    <property type="molecule type" value="Genomic_DNA"/>
</dbReference>
<sequence length="226" mass="24325">MRIPSTGLGGLSPRRRNILCEILPEVVPSHYGSDAFKEIDAGWKPGSGYTTCGGLTALVAQRLGVTLEMRKEGMGGYGLTGLRNAALRRGAWVHASSRPGHGQYMCAPPGALPQPGDMYVLCSGEGHDFGCCTIQREKEGDPWPRFLGAKVEHVGIVVDTGCSCLWVTADAGQGSSQMQTAEYVLRNFDSGTGYMTGEQGREGKPMRRLCGWVDVDRYPYLDGYGG</sequence>
<proteinExistence type="predicted"/>
<gene>
    <name evidence="1" type="ORF">GXW74_08930</name>
</gene>
<dbReference type="RefSeq" id="WP_211846142.1">
    <property type="nucleotide sequence ID" value="NZ_JAAEDL010000007.1"/>
</dbReference>
<comment type="caution">
    <text evidence="1">The sequence shown here is derived from an EMBL/GenBank/DDBJ whole genome shotgun (WGS) entry which is preliminary data.</text>
</comment>
<reference evidence="1" key="2">
    <citation type="journal article" date="2021" name="Syst. Appl. Microbiol.">
        <title>Roseomonas hellenica sp. nov., isolated from roots of wild-growing Alkanna tinctoria.</title>
        <authorList>
            <person name="Rat A."/>
            <person name="Naranjo H.D."/>
            <person name="Lebbe L."/>
            <person name="Cnockaert M."/>
            <person name="Krigas N."/>
            <person name="Grigoriadou K."/>
            <person name="Maloupa E."/>
            <person name="Willems A."/>
        </authorList>
    </citation>
    <scope>NUCLEOTIDE SEQUENCE</scope>
    <source>
        <strain evidence="1">LMG 31228</strain>
    </source>
</reference>
<protein>
    <submittedName>
        <fullName evidence="1">Uncharacterized protein</fullName>
    </submittedName>
</protein>
<keyword evidence="2" id="KW-1185">Reference proteome</keyword>
<name>A0A9X9XA73_9PROT</name>
<accession>A0A9X9XA73</accession>
<reference evidence="1" key="1">
    <citation type="submission" date="2020-01" db="EMBL/GenBank/DDBJ databases">
        <authorList>
            <person name="Rat A."/>
        </authorList>
    </citation>
    <scope>NUCLEOTIDE SEQUENCE</scope>
    <source>
        <strain evidence="1">LMG 31228</strain>
    </source>
</reference>
<organism evidence="1 2">
    <name type="scientific">Neoroseomonas eburnea</name>
    <dbReference type="NCBI Taxonomy" id="1346889"/>
    <lineage>
        <taxon>Bacteria</taxon>
        <taxon>Pseudomonadati</taxon>
        <taxon>Pseudomonadota</taxon>
        <taxon>Alphaproteobacteria</taxon>
        <taxon>Acetobacterales</taxon>
        <taxon>Acetobacteraceae</taxon>
        <taxon>Neoroseomonas</taxon>
    </lineage>
</organism>
<dbReference type="AlphaFoldDB" id="A0A9X9XA73"/>
<evidence type="ECO:0000313" key="2">
    <source>
        <dbReference type="Proteomes" id="UP001138709"/>
    </source>
</evidence>
<evidence type="ECO:0000313" key="1">
    <source>
        <dbReference type="EMBL" id="MBR0680609.1"/>
    </source>
</evidence>